<dbReference type="InterPro" id="IPR005146">
    <property type="entry name" value="B3/B4_tRNA-bd"/>
</dbReference>
<dbReference type="GO" id="GO:0003723">
    <property type="term" value="F:RNA binding"/>
    <property type="evidence" value="ECO:0007669"/>
    <property type="project" value="InterPro"/>
</dbReference>
<dbReference type="EMBL" id="AUZY01005606">
    <property type="protein sequence ID" value="EQD58392.1"/>
    <property type="molecule type" value="Genomic_DNA"/>
</dbReference>
<dbReference type="SMART" id="SM00873">
    <property type="entry name" value="B3_4"/>
    <property type="match status" value="1"/>
</dbReference>
<keyword evidence="2" id="KW-0436">Ligase</keyword>
<evidence type="ECO:0000313" key="2">
    <source>
        <dbReference type="EMBL" id="EQD58392.1"/>
    </source>
</evidence>
<gene>
    <name evidence="2" type="ORF">B1B_08571</name>
</gene>
<accession>T1ALX8</accession>
<dbReference type="Pfam" id="PF03483">
    <property type="entry name" value="B3_4"/>
    <property type="match status" value="1"/>
</dbReference>
<organism evidence="2">
    <name type="scientific">mine drainage metagenome</name>
    <dbReference type="NCBI Taxonomy" id="410659"/>
    <lineage>
        <taxon>unclassified sequences</taxon>
        <taxon>metagenomes</taxon>
        <taxon>ecological metagenomes</taxon>
    </lineage>
</organism>
<reference evidence="2" key="2">
    <citation type="journal article" date="2014" name="ISME J.">
        <title>Microbial stratification in low pH oxic and suboxic macroscopic growths along an acid mine drainage.</title>
        <authorList>
            <person name="Mendez-Garcia C."/>
            <person name="Mesa V."/>
            <person name="Sprenger R.R."/>
            <person name="Richter M."/>
            <person name="Diez M.S."/>
            <person name="Solano J."/>
            <person name="Bargiela R."/>
            <person name="Golyshina O.V."/>
            <person name="Manteca A."/>
            <person name="Ramos J.L."/>
            <person name="Gallego J.R."/>
            <person name="Llorente I."/>
            <person name="Martins Dos Santos V.A."/>
            <person name="Jensen O.N."/>
            <person name="Pelaez A.I."/>
            <person name="Sanchez J."/>
            <person name="Ferrer M."/>
        </authorList>
    </citation>
    <scope>NUCLEOTIDE SEQUENCE</scope>
</reference>
<feature type="domain" description="B3/B4 tRNA-binding" evidence="1">
    <location>
        <begin position="23"/>
        <end position="108"/>
    </location>
</feature>
<sequence length="108" mass="11759">RPVQRSGEATDASLTVEIEDQAVCPVYRAERFSGIPNRAAPFWMQRRLQAVGQRSVSGIVDVANYVLLDVGQPLHTFDLARLDPGGDGLVLGVRQARSGERLKCLGRG</sequence>
<dbReference type="GO" id="GO:0004826">
    <property type="term" value="F:phenylalanine-tRNA ligase activity"/>
    <property type="evidence" value="ECO:0007669"/>
    <property type="project" value="InterPro"/>
</dbReference>
<dbReference type="AlphaFoldDB" id="T1ALX8"/>
<evidence type="ECO:0000259" key="1">
    <source>
        <dbReference type="SMART" id="SM00873"/>
    </source>
</evidence>
<feature type="non-terminal residue" evidence="2">
    <location>
        <position position="1"/>
    </location>
</feature>
<dbReference type="InterPro" id="IPR020825">
    <property type="entry name" value="Phe-tRNA_synthase-like_B3/B4"/>
</dbReference>
<comment type="caution">
    <text evidence="2">The sequence shown here is derived from an EMBL/GenBank/DDBJ whole genome shotgun (WGS) entry which is preliminary data.</text>
</comment>
<name>T1ALX8_9ZZZZ</name>
<proteinExistence type="predicted"/>
<dbReference type="Gene3D" id="3.50.40.10">
    <property type="entry name" value="Phenylalanyl-trna Synthetase, Chain B, domain 3"/>
    <property type="match status" value="1"/>
</dbReference>
<reference evidence="2" key="1">
    <citation type="submission" date="2013-08" db="EMBL/GenBank/DDBJ databases">
        <authorList>
            <person name="Mendez C."/>
            <person name="Richter M."/>
            <person name="Ferrer M."/>
            <person name="Sanchez J."/>
        </authorList>
    </citation>
    <scope>NUCLEOTIDE SEQUENCE</scope>
</reference>
<keyword evidence="2" id="KW-0030">Aminoacyl-tRNA synthetase</keyword>
<dbReference type="SUPFAM" id="SSF56037">
    <property type="entry name" value="PheT/TilS domain"/>
    <property type="match status" value="1"/>
</dbReference>
<protein>
    <submittedName>
        <fullName evidence="2">Phenylalanyl-tRNA synthetase, beta subunit</fullName>
    </submittedName>
</protein>